<evidence type="ECO:0000313" key="3">
    <source>
        <dbReference type="Proteomes" id="UP000028837"/>
    </source>
</evidence>
<feature type="compositionally biased region" description="Basic and acidic residues" evidence="1">
    <location>
        <begin position="607"/>
        <end position="626"/>
    </location>
</feature>
<proteinExistence type="predicted"/>
<gene>
    <name evidence="2" type="ORF">TGDOM2_246050</name>
</gene>
<evidence type="ECO:0000256" key="1">
    <source>
        <dbReference type="SAM" id="MobiDB-lite"/>
    </source>
</evidence>
<comment type="caution">
    <text evidence="2">The sequence shown here is derived from an EMBL/GenBank/DDBJ whole genome shotgun (WGS) entry which is preliminary data.</text>
</comment>
<reference evidence="2 3" key="1">
    <citation type="submission" date="2014-02" db="EMBL/GenBank/DDBJ databases">
        <authorList>
            <person name="Sibley D."/>
            <person name="Venepally P."/>
            <person name="Karamycheva S."/>
            <person name="Hadjithomas M."/>
            <person name="Khan A."/>
            <person name="Brunk B."/>
            <person name="Roos D."/>
            <person name="Caler E."/>
            <person name="Lorenzi H."/>
        </authorList>
    </citation>
    <scope>NUCLEOTIDE SEQUENCE [LARGE SCALE GENOMIC DNA]</scope>
    <source>
        <strain evidence="2 3">GAB2-2007-GAL-DOM2</strain>
    </source>
</reference>
<organism evidence="2 3">
    <name type="scientific">Toxoplasma gondii GAB2-2007-GAL-DOM2</name>
    <dbReference type="NCBI Taxonomy" id="1130820"/>
    <lineage>
        <taxon>Eukaryota</taxon>
        <taxon>Sar</taxon>
        <taxon>Alveolata</taxon>
        <taxon>Apicomplexa</taxon>
        <taxon>Conoidasida</taxon>
        <taxon>Coccidia</taxon>
        <taxon>Eucoccidiorida</taxon>
        <taxon>Eimeriorina</taxon>
        <taxon>Sarcocystidae</taxon>
        <taxon>Toxoplasma</taxon>
    </lineage>
</organism>
<feature type="compositionally biased region" description="Basic and acidic residues" evidence="1">
    <location>
        <begin position="589"/>
        <end position="600"/>
    </location>
</feature>
<dbReference type="VEuPathDB" id="ToxoDB:TGDOM2_246050"/>
<accession>A0A086KRG8</accession>
<feature type="compositionally biased region" description="Low complexity" evidence="1">
    <location>
        <begin position="95"/>
        <end position="115"/>
    </location>
</feature>
<feature type="region of interest" description="Disordered" evidence="1">
    <location>
        <begin position="671"/>
        <end position="720"/>
    </location>
</feature>
<dbReference type="EMBL" id="AHZU02000233">
    <property type="protein sequence ID" value="KFG46986.1"/>
    <property type="molecule type" value="Genomic_DNA"/>
</dbReference>
<feature type="compositionally biased region" description="Low complexity" evidence="1">
    <location>
        <begin position="686"/>
        <end position="706"/>
    </location>
</feature>
<name>A0A086KRG8_TOXGO</name>
<feature type="region of interest" description="Disordered" evidence="1">
    <location>
        <begin position="567"/>
        <end position="631"/>
    </location>
</feature>
<evidence type="ECO:0000313" key="2">
    <source>
        <dbReference type="EMBL" id="KFG46986.1"/>
    </source>
</evidence>
<protein>
    <submittedName>
        <fullName evidence="2">Uncharacterized protein</fullName>
    </submittedName>
</protein>
<feature type="compositionally biased region" description="Pro residues" evidence="1">
    <location>
        <begin position="707"/>
        <end position="716"/>
    </location>
</feature>
<dbReference type="Proteomes" id="UP000028837">
    <property type="component" value="Unassembled WGS sequence"/>
</dbReference>
<feature type="compositionally biased region" description="Pro residues" evidence="1">
    <location>
        <begin position="83"/>
        <end position="94"/>
    </location>
</feature>
<dbReference type="AlphaFoldDB" id="A0A086KRG8"/>
<dbReference type="OrthoDB" id="436833at2759"/>
<sequence length="898" mass="97454">MRLLLASPSRIRNGSARRGAGASLQRPDFLLQGGSSRRREERGGARQREERTDGDFQGDARPGSASQGRSRKRRKDDLAESPVSPPSVSPPSVSPPSVSLSPVSPPSVSLSPVSGVSRSPFLSSPSFRLLPLASSLSASACLAFPHFHTLRCLSTSASFFSRGRRPPDGSCCRGQKGASSAPLFLAGLLYGSSPALPPSPVASSSLSPWSTLSPFPPVSSFAVSCLPRRCGDFPARVKARTSEFQGNRHPPTSSGCTYTLNCRVGLPSSSFSSDASWAVFTPNRGAKLLRWSADTPVAQRLEGLAEAKDLLLACKVWDDQMTRRDYLAALTLLTTRKRLDRRSELFLRFVDRVVRHRALSRPPYVHLFLHRFAVLGHAPALWRLAATLPPLLSQMAPAHVSVSAWSLATCFVADDLVWDEIGRLTLVHLDALSFTDVAMLAWASARMDRRKPQEILALKSRALAILEASQEGHTSLPPSSLSCSTTSSLSSSCASGLVPPHDLCMLFRAMATLLPRDLPWLLRLLYVIATSACGSEFPLFNPSSSFPPPSFSSSSFSSSFSSSCFSSSSDPSTPAPEGPDGSSGVSFCEEERIRERRDQLLEDDATEPQHGDSMRKEAEPPARDVADAQLSGGATPRRFSLSAQALTAVWTAIADINLLEHFPLSPHTSLQSLASQPLSSPPATPSPVQSPALSPLFTSASSSSSPSSPPPSPPSPSVWYSRQADVRSESVVPSFESLFGEPFKLEKRISKLSSRQAAAGVRWLLDRLCEETRLLRLDHTVNTNMIAKIAEAMMKQKFVDPRLIYQLLHFVHKRGGEQLQPEQVLTLAKAFTALNIGDAKAWKKLAHRAQATAIDLSAREVEELQKLFRRAGCGNQRVEGYLGHFLFLKDDVERHGPL</sequence>
<feature type="compositionally biased region" description="Basic and acidic residues" evidence="1">
    <location>
        <begin position="37"/>
        <end position="54"/>
    </location>
</feature>
<feature type="region of interest" description="Disordered" evidence="1">
    <location>
        <begin position="1"/>
        <end position="115"/>
    </location>
</feature>